<evidence type="ECO:0008006" key="4">
    <source>
        <dbReference type="Google" id="ProtNLM"/>
    </source>
</evidence>
<proteinExistence type="predicted"/>
<comment type="caution">
    <text evidence="2">The sequence shown here is derived from an EMBL/GenBank/DDBJ whole genome shotgun (WGS) entry which is preliminary data.</text>
</comment>
<protein>
    <recommendedName>
        <fullName evidence="4">Vesicular, overexpressed in cancer, prosurvival protein 1</fullName>
    </recommendedName>
</protein>
<gene>
    <name evidence="2" type="ORF">HHI36_021506</name>
</gene>
<dbReference type="EMBL" id="JABFTP020000042">
    <property type="protein sequence ID" value="KAL3271005.1"/>
    <property type="molecule type" value="Genomic_DNA"/>
</dbReference>
<evidence type="ECO:0000256" key="1">
    <source>
        <dbReference type="SAM" id="Phobius"/>
    </source>
</evidence>
<keyword evidence="1" id="KW-1133">Transmembrane helix</keyword>
<dbReference type="Proteomes" id="UP001516400">
    <property type="component" value="Unassembled WGS sequence"/>
</dbReference>
<keyword evidence="1" id="KW-0812">Transmembrane</keyword>
<keyword evidence="1" id="KW-0472">Membrane</keyword>
<accession>A0ABD2MWY8</accession>
<keyword evidence="3" id="KW-1185">Reference proteome</keyword>
<name>A0ABD2MWY8_9CUCU</name>
<organism evidence="2 3">
    <name type="scientific">Cryptolaemus montrouzieri</name>
    <dbReference type="NCBI Taxonomy" id="559131"/>
    <lineage>
        <taxon>Eukaryota</taxon>
        <taxon>Metazoa</taxon>
        <taxon>Ecdysozoa</taxon>
        <taxon>Arthropoda</taxon>
        <taxon>Hexapoda</taxon>
        <taxon>Insecta</taxon>
        <taxon>Pterygota</taxon>
        <taxon>Neoptera</taxon>
        <taxon>Endopterygota</taxon>
        <taxon>Coleoptera</taxon>
        <taxon>Polyphaga</taxon>
        <taxon>Cucujiformia</taxon>
        <taxon>Coccinelloidea</taxon>
        <taxon>Coccinellidae</taxon>
        <taxon>Scymninae</taxon>
        <taxon>Scymnini</taxon>
        <taxon>Cryptolaemus</taxon>
    </lineage>
</organism>
<reference evidence="2 3" key="1">
    <citation type="journal article" date="2021" name="BMC Biol.">
        <title>Horizontally acquired antibacterial genes associated with adaptive radiation of ladybird beetles.</title>
        <authorList>
            <person name="Li H.S."/>
            <person name="Tang X.F."/>
            <person name="Huang Y.H."/>
            <person name="Xu Z.Y."/>
            <person name="Chen M.L."/>
            <person name="Du X.Y."/>
            <person name="Qiu B.Y."/>
            <person name="Chen P.T."/>
            <person name="Zhang W."/>
            <person name="Slipinski A."/>
            <person name="Escalona H.E."/>
            <person name="Waterhouse R.M."/>
            <person name="Zwick A."/>
            <person name="Pang H."/>
        </authorList>
    </citation>
    <scope>NUCLEOTIDE SEQUENCE [LARGE SCALE GENOMIC DNA]</scope>
    <source>
        <strain evidence="2">SYSU2018</strain>
    </source>
</reference>
<evidence type="ECO:0000313" key="3">
    <source>
        <dbReference type="Proteomes" id="UP001516400"/>
    </source>
</evidence>
<evidence type="ECO:0000313" key="2">
    <source>
        <dbReference type="EMBL" id="KAL3271005.1"/>
    </source>
</evidence>
<dbReference type="AlphaFoldDB" id="A0ABD2MWY8"/>
<sequence>MPPPVAREILKNPSNTYNFSKFQSHIKYCTLNLNAKASIEYACYSYEVCCLQGCCAGYSLRTVQSWQYWSPIIFCIVFIYFVSQYCIGADKRRNREVQRVSYLNRRCCPVQNVVPLHPPVVRNEVENVNVDQFLEHLIQEYRTNCPVDNQGNALQFPKPSSPPCYDEALYMPKPHKNNMETTSTSEDVILQNLNDQTEEALPSYENAVHR</sequence>
<feature type="transmembrane region" description="Helical" evidence="1">
    <location>
        <begin position="68"/>
        <end position="87"/>
    </location>
</feature>